<keyword evidence="3" id="KW-1185">Reference proteome</keyword>
<sequence>MMGKEEFRETAMIYGADLTRWPAGLRAEATPLAAEPWAVAWLAELADLEADLAAADVDAPTPDRVGRAIAGTLDRIAARPRLSLGRLVAWAVAGAGGLAASAAFGMILALHGPLAPPALDPIAFVIEAGDLALPGLGG</sequence>
<dbReference type="OrthoDB" id="7632164at2"/>
<gene>
    <name evidence="2" type="ORF">CXZ10_11075</name>
</gene>
<dbReference type="AlphaFoldDB" id="A0A1I4UFW8"/>
<accession>A0A1I4UFW8</accession>
<evidence type="ECO:0000313" key="2">
    <source>
        <dbReference type="EMBL" id="PKR89215.1"/>
    </source>
</evidence>
<protein>
    <submittedName>
        <fullName evidence="2">Uncharacterized protein</fullName>
    </submittedName>
</protein>
<name>A0A1I4UFW8_9HYPH</name>
<keyword evidence="1" id="KW-0472">Membrane</keyword>
<reference evidence="2 3" key="1">
    <citation type="submission" date="2017-12" db="EMBL/GenBank/DDBJ databases">
        <title>Anaerobic carbon monoxide metabolism by Pleomorphomonas carboxyditropha sp. nov., a new mesophilic hydrogenogenic carboxidotroph.</title>
        <authorList>
            <person name="Esquivel-Elizondo S."/>
            <person name="Krajmalnik-Brown R."/>
        </authorList>
    </citation>
    <scope>NUCLEOTIDE SEQUENCE [LARGE SCALE GENOMIC DNA]</scope>
    <source>
        <strain evidence="2 3">R5-392</strain>
    </source>
</reference>
<dbReference type="EMBL" id="PJNW01000007">
    <property type="protein sequence ID" value="PKR89215.1"/>
    <property type="molecule type" value="Genomic_DNA"/>
</dbReference>
<keyword evidence="1" id="KW-0812">Transmembrane</keyword>
<comment type="caution">
    <text evidence="2">The sequence shown here is derived from an EMBL/GenBank/DDBJ whole genome shotgun (WGS) entry which is preliminary data.</text>
</comment>
<proteinExistence type="predicted"/>
<evidence type="ECO:0000256" key="1">
    <source>
        <dbReference type="SAM" id="Phobius"/>
    </source>
</evidence>
<evidence type="ECO:0000313" key="3">
    <source>
        <dbReference type="Proteomes" id="UP000233491"/>
    </source>
</evidence>
<feature type="transmembrane region" description="Helical" evidence="1">
    <location>
        <begin position="87"/>
        <end position="110"/>
    </location>
</feature>
<keyword evidence="1" id="KW-1133">Transmembrane helix</keyword>
<dbReference type="RefSeq" id="WP_101289223.1">
    <property type="nucleotide sequence ID" value="NZ_FOUQ01000008.1"/>
</dbReference>
<dbReference type="Proteomes" id="UP000233491">
    <property type="component" value="Unassembled WGS sequence"/>
</dbReference>
<organism evidence="2 3">
    <name type="scientific">Pleomorphomonas diazotrophica</name>
    <dbReference type="NCBI Taxonomy" id="1166257"/>
    <lineage>
        <taxon>Bacteria</taxon>
        <taxon>Pseudomonadati</taxon>
        <taxon>Pseudomonadota</taxon>
        <taxon>Alphaproteobacteria</taxon>
        <taxon>Hyphomicrobiales</taxon>
        <taxon>Pleomorphomonadaceae</taxon>
        <taxon>Pleomorphomonas</taxon>
    </lineage>
</organism>